<keyword evidence="6" id="KW-1185">Reference proteome</keyword>
<dbReference type="PANTHER" id="PTHR22923:SF102">
    <property type="entry name" value="CEREBELLIN 13-RELATED"/>
    <property type="match status" value="1"/>
</dbReference>
<dbReference type="Pfam" id="PF00386">
    <property type="entry name" value="C1q"/>
    <property type="match status" value="1"/>
</dbReference>
<keyword evidence="3 4" id="KW-0732">Signal</keyword>
<dbReference type="RefSeq" id="XP_013884933.1">
    <property type="nucleotide sequence ID" value="XM_014029479.1"/>
</dbReference>
<dbReference type="InParanoid" id="A0A2I4CY58"/>
<accession>A0A2I4CY58</accession>
<dbReference type="GeneID" id="106533241"/>
<dbReference type="OrthoDB" id="6154955at2759"/>
<dbReference type="SUPFAM" id="SSF49842">
    <property type="entry name" value="TNF-like"/>
    <property type="match status" value="1"/>
</dbReference>
<dbReference type="Proteomes" id="UP000192220">
    <property type="component" value="Unplaced"/>
</dbReference>
<dbReference type="Gene3D" id="2.60.120.40">
    <property type="match status" value="1"/>
</dbReference>
<evidence type="ECO:0000256" key="2">
    <source>
        <dbReference type="ARBA" id="ARBA00022525"/>
    </source>
</evidence>
<feature type="signal peptide" evidence="4">
    <location>
        <begin position="1"/>
        <end position="18"/>
    </location>
</feature>
<feature type="domain" description="C1q" evidence="5">
    <location>
        <begin position="37"/>
        <end position="173"/>
    </location>
</feature>
<dbReference type="KEGG" id="alim:106533241"/>
<keyword evidence="2" id="KW-0964">Secreted</keyword>
<evidence type="ECO:0000256" key="3">
    <source>
        <dbReference type="ARBA" id="ARBA00022729"/>
    </source>
</evidence>
<gene>
    <name evidence="7" type="primary">LOC106533241</name>
</gene>
<sequence>MVSCLFLVVLGVCGLVGAQQEGLEARVEKLEQKIDELVKSRVGFSAALVQSPEWTSVGPFEQDHILKFEKVVTNIGNGYNPQTGVFTAPVKGLYYVRLTGAVGSTGNVNAALLKNDENMFAIYHKAGNQASASNGMVLALEQGDRLYAKLWASQTIADQSRLSTFSAFLVFPM</sequence>
<name>A0A2I4CY58_AUSLI</name>
<protein>
    <submittedName>
        <fullName evidence="7">Complement C1q-like protein 2</fullName>
    </submittedName>
</protein>
<dbReference type="PANTHER" id="PTHR22923">
    <property type="entry name" value="CEREBELLIN-RELATED"/>
    <property type="match status" value="1"/>
</dbReference>
<dbReference type="SMART" id="SM00110">
    <property type="entry name" value="C1Q"/>
    <property type="match status" value="1"/>
</dbReference>
<dbReference type="InterPro" id="IPR001073">
    <property type="entry name" value="C1q_dom"/>
</dbReference>
<evidence type="ECO:0000259" key="5">
    <source>
        <dbReference type="PROSITE" id="PS50871"/>
    </source>
</evidence>
<dbReference type="PRINTS" id="PR00007">
    <property type="entry name" value="COMPLEMNTC1Q"/>
</dbReference>
<dbReference type="PROSITE" id="PS50871">
    <property type="entry name" value="C1Q"/>
    <property type="match status" value="1"/>
</dbReference>
<organism evidence="6 7">
    <name type="scientific">Austrofundulus limnaeus</name>
    <name type="common">Annual killifish</name>
    <dbReference type="NCBI Taxonomy" id="52670"/>
    <lineage>
        <taxon>Eukaryota</taxon>
        <taxon>Metazoa</taxon>
        <taxon>Chordata</taxon>
        <taxon>Craniata</taxon>
        <taxon>Vertebrata</taxon>
        <taxon>Euteleostomi</taxon>
        <taxon>Actinopterygii</taxon>
        <taxon>Neopterygii</taxon>
        <taxon>Teleostei</taxon>
        <taxon>Neoteleostei</taxon>
        <taxon>Acanthomorphata</taxon>
        <taxon>Ovalentaria</taxon>
        <taxon>Atherinomorphae</taxon>
        <taxon>Cyprinodontiformes</taxon>
        <taxon>Rivulidae</taxon>
        <taxon>Austrofundulus</taxon>
    </lineage>
</organism>
<dbReference type="AlphaFoldDB" id="A0A2I4CY58"/>
<reference evidence="7" key="1">
    <citation type="submission" date="2025-08" db="UniProtKB">
        <authorList>
            <consortium name="RefSeq"/>
        </authorList>
    </citation>
    <scope>IDENTIFICATION</scope>
    <source>
        <strain evidence="7">Quisiro</strain>
        <tissue evidence="7">Liver</tissue>
    </source>
</reference>
<feature type="chain" id="PRO_5014163148" evidence="4">
    <location>
        <begin position="19"/>
        <end position="173"/>
    </location>
</feature>
<evidence type="ECO:0000313" key="6">
    <source>
        <dbReference type="Proteomes" id="UP000192220"/>
    </source>
</evidence>
<dbReference type="InterPro" id="IPR008983">
    <property type="entry name" value="Tumour_necrosis_fac-like_dom"/>
</dbReference>
<evidence type="ECO:0000313" key="7">
    <source>
        <dbReference type="RefSeq" id="XP_013884933.1"/>
    </source>
</evidence>
<dbReference type="GO" id="GO:0005576">
    <property type="term" value="C:extracellular region"/>
    <property type="evidence" value="ECO:0007669"/>
    <property type="project" value="UniProtKB-SubCell"/>
</dbReference>
<dbReference type="InterPro" id="IPR050822">
    <property type="entry name" value="Cerebellin_Synaptic_Org"/>
</dbReference>
<comment type="subcellular location">
    <subcellularLocation>
        <location evidence="1">Secreted</location>
    </subcellularLocation>
</comment>
<proteinExistence type="predicted"/>
<evidence type="ECO:0000256" key="1">
    <source>
        <dbReference type="ARBA" id="ARBA00004613"/>
    </source>
</evidence>
<evidence type="ECO:0000256" key="4">
    <source>
        <dbReference type="SAM" id="SignalP"/>
    </source>
</evidence>